<dbReference type="GO" id="GO:0046872">
    <property type="term" value="F:metal ion binding"/>
    <property type="evidence" value="ECO:0007669"/>
    <property type="project" value="UniProtKB-KW"/>
</dbReference>
<dbReference type="OrthoDB" id="9796996at2"/>
<reference evidence="8 11" key="2">
    <citation type="submission" date="2019-04" db="EMBL/GenBank/DDBJ databases">
        <title>Isolation and culture of sulfate reducing bacteria from the cold seep of the South China Sea.</title>
        <authorList>
            <person name="Sun C."/>
            <person name="Liu R."/>
        </authorList>
    </citation>
    <scope>NUCLEOTIDE SEQUENCE [LARGE SCALE GENOMIC DNA]</scope>
    <source>
        <strain evidence="8 11">CS1</strain>
    </source>
</reference>
<dbReference type="EMBL" id="CP039543">
    <property type="protein sequence ID" value="QJT11409.1"/>
    <property type="molecule type" value="Genomic_DNA"/>
</dbReference>
<keyword evidence="4" id="KW-0249">Electron transport</keyword>
<dbReference type="SUPFAM" id="SSF48695">
    <property type="entry name" value="Multiheme cytochromes"/>
    <property type="match status" value="1"/>
</dbReference>
<dbReference type="EMBL" id="QMIF01000005">
    <property type="protein sequence ID" value="TVM34262.1"/>
    <property type="molecule type" value="Genomic_DNA"/>
</dbReference>
<dbReference type="InterPro" id="IPR036280">
    <property type="entry name" value="Multihaem_cyt_sf"/>
</dbReference>
<feature type="chain" id="PRO_5030159396" evidence="6">
    <location>
        <begin position="25"/>
        <end position="126"/>
    </location>
</feature>
<keyword evidence="11" id="KW-1185">Reference proteome</keyword>
<reference evidence="9 10" key="1">
    <citation type="submission" date="2018-06" db="EMBL/GenBank/DDBJ databases">
        <title>Complete genome of Desulfovibrio marinus P48SEP.</title>
        <authorList>
            <person name="Crispim J.S."/>
            <person name="Vidigal P.M.P."/>
            <person name="Silva L.C.F."/>
            <person name="Araujo L.C."/>
            <person name="Laguardia C.N."/>
            <person name="Dias R.S."/>
            <person name="Sousa M.P."/>
            <person name="Paula S.O."/>
            <person name="Silva C."/>
        </authorList>
    </citation>
    <scope>NUCLEOTIDE SEQUENCE [LARGE SCALE GENOMIC DNA]</scope>
    <source>
        <strain evidence="9 10">P48SEP</strain>
    </source>
</reference>
<keyword evidence="6" id="KW-0732">Signal</keyword>
<evidence type="ECO:0000256" key="1">
    <source>
        <dbReference type="ARBA" id="ARBA00022448"/>
    </source>
</evidence>
<accession>A0A6P1ZI19</accession>
<evidence type="ECO:0000256" key="4">
    <source>
        <dbReference type="ARBA" id="ARBA00022982"/>
    </source>
</evidence>
<feature type="domain" description="Class III cytochrome C" evidence="7">
    <location>
        <begin position="39"/>
        <end position="124"/>
    </location>
</feature>
<dbReference type="Gene3D" id="3.90.10.10">
    <property type="entry name" value="Cytochrome C3"/>
    <property type="match status" value="1"/>
</dbReference>
<dbReference type="Pfam" id="PF02085">
    <property type="entry name" value="Cytochrom_CIII"/>
    <property type="match status" value="1"/>
</dbReference>
<evidence type="ECO:0000256" key="2">
    <source>
        <dbReference type="ARBA" id="ARBA00022617"/>
    </source>
</evidence>
<evidence type="ECO:0000313" key="9">
    <source>
        <dbReference type="EMBL" id="TVM34262.1"/>
    </source>
</evidence>
<dbReference type="AlphaFoldDB" id="A0A6P1ZI19"/>
<proteinExistence type="predicted"/>
<dbReference type="GO" id="GO:0009055">
    <property type="term" value="F:electron transfer activity"/>
    <property type="evidence" value="ECO:0007669"/>
    <property type="project" value="InterPro"/>
</dbReference>
<dbReference type="Proteomes" id="UP000434052">
    <property type="component" value="Unassembled WGS sequence"/>
</dbReference>
<dbReference type="InterPro" id="IPR020942">
    <property type="entry name" value="Cyt_c_III_dom"/>
</dbReference>
<dbReference type="CDD" id="cd08168">
    <property type="entry name" value="Cytochrom_C3"/>
    <property type="match status" value="1"/>
</dbReference>
<evidence type="ECO:0000259" key="7">
    <source>
        <dbReference type="Pfam" id="PF02085"/>
    </source>
</evidence>
<feature type="signal peptide" evidence="6">
    <location>
        <begin position="1"/>
        <end position="24"/>
    </location>
</feature>
<keyword evidence="5" id="KW-0408">Iron</keyword>
<keyword evidence="2" id="KW-0349">Heme</keyword>
<evidence type="ECO:0000256" key="5">
    <source>
        <dbReference type="ARBA" id="ARBA00023004"/>
    </source>
</evidence>
<name>A0A6P1ZI19_9BACT</name>
<dbReference type="NCBIfam" id="NF045722">
    <property type="entry name" value="c3_cytochr_TmcA"/>
    <property type="match status" value="1"/>
</dbReference>
<evidence type="ECO:0000256" key="6">
    <source>
        <dbReference type="SAM" id="SignalP"/>
    </source>
</evidence>
<evidence type="ECO:0000256" key="3">
    <source>
        <dbReference type="ARBA" id="ARBA00022723"/>
    </source>
</evidence>
<dbReference type="Proteomes" id="UP000503251">
    <property type="component" value="Chromosome"/>
</dbReference>
<evidence type="ECO:0000313" key="10">
    <source>
        <dbReference type="Proteomes" id="UP000434052"/>
    </source>
</evidence>
<sequence length="126" mass="13866">MYRRLALVAVSLVFVAVAPGLVHSQGDIEFLADPAFENPQRPPAVFHHDEHNANAALEDQCWYCHHMDGSNPSPDEDSIGIPCSDCHAVDADDGSTSLLMAYHIQCQRCHTKEKKGPITCGECHVR</sequence>
<gene>
    <name evidence="9" type="ORF">DQK91_09060</name>
    <name evidence="8" type="ORF">E8L03_18195</name>
</gene>
<protein>
    <submittedName>
        <fullName evidence="9">Acidic cytochrome c3</fullName>
    </submittedName>
</protein>
<keyword evidence="1" id="KW-0813">Transport</keyword>
<dbReference type="GO" id="GO:0020037">
    <property type="term" value="F:heme binding"/>
    <property type="evidence" value="ECO:0007669"/>
    <property type="project" value="InterPro"/>
</dbReference>
<dbReference type="InterPro" id="IPR054899">
    <property type="entry name" value="c3_cytochr_TmcA"/>
</dbReference>
<keyword evidence="3" id="KW-0479">Metal-binding</keyword>
<organism evidence="9 10">
    <name type="scientific">Oceanidesulfovibrio marinus</name>
    <dbReference type="NCBI Taxonomy" id="370038"/>
    <lineage>
        <taxon>Bacteria</taxon>
        <taxon>Pseudomonadati</taxon>
        <taxon>Thermodesulfobacteriota</taxon>
        <taxon>Desulfovibrionia</taxon>
        <taxon>Desulfovibrionales</taxon>
        <taxon>Desulfovibrionaceae</taxon>
        <taxon>Oceanidesulfovibrio</taxon>
    </lineage>
</organism>
<evidence type="ECO:0000313" key="11">
    <source>
        <dbReference type="Proteomes" id="UP000503251"/>
    </source>
</evidence>
<evidence type="ECO:0000313" key="8">
    <source>
        <dbReference type="EMBL" id="QJT11409.1"/>
    </source>
</evidence>